<dbReference type="AlphaFoldDB" id="A0A9Q1KE66"/>
<keyword evidence="6 9" id="KW-0560">Oxidoreductase</keyword>
<evidence type="ECO:0000256" key="3">
    <source>
        <dbReference type="ARBA" id="ARBA00008056"/>
    </source>
</evidence>
<dbReference type="InterPro" id="IPR050295">
    <property type="entry name" value="Plant_2OG-oxidoreductases"/>
</dbReference>
<dbReference type="Proteomes" id="UP001153076">
    <property type="component" value="Unassembled WGS sequence"/>
</dbReference>
<dbReference type="GO" id="GO:0016491">
    <property type="term" value="F:oxidoreductase activity"/>
    <property type="evidence" value="ECO:0007669"/>
    <property type="project" value="UniProtKB-KW"/>
</dbReference>
<keyword evidence="8" id="KW-0284">Flavonoid biosynthesis</keyword>
<comment type="pathway">
    <text evidence="2">Secondary metabolite biosynthesis; flavonoid biosynthesis.</text>
</comment>
<dbReference type="PANTHER" id="PTHR47991">
    <property type="entry name" value="OXOGLUTARATE/IRON-DEPENDENT DIOXYGENASE"/>
    <property type="match status" value="1"/>
</dbReference>
<feature type="domain" description="Fe2OG dioxygenase" evidence="10">
    <location>
        <begin position="198"/>
        <end position="300"/>
    </location>
</feature>
<evidence type="ECO:0000256" key="9">
    <source>
        <dbReference type="RuleBase" id="RU003682"/>
    </source>
</evidence>
<dbReference type="Pfam" id="PF14226">
    <property type="entry name" value="DIOX_N"/>
    <property type="match status" value="1"/>
</dbReference>
<dbReference type="Pfam" id="PF03171">
    <property type="entry name" value="2OG-FeII_Oxy"/>
    <property type="match status" value="1"/>
</dbReference>
<comment type="similarity">
    <text evidence="3 9">Belongs to the iron/ascorbate-dependent oxidoreductase family.</text>
</comment>
<organism evidence="11 12">
    <name type="scientific">Carnegiea gigantea</name>
    <dbReference type="NCBI Taxonomy" id="171969"/>
    <lineage>
        <taxon>Eukaryota</taxon>
        <taxon>Viridiplantae</taxon>
        <taxon>Streptophyta</taxon>
        <taxon>Embryophyta</taxon>
        <taxon>Tracheophyta</taxon>
        <taxon>Spermatophyta</taxon>
        <taxon>Magnoliopsida</taxon>
        <taxon>eudicotyledons</taxon>
        <taxon>Gunneridae</taxon>
        <taxon>Pentapetalae</taxon>
        <taxon>Caryophyllales</taxon>
        <taxon>Cactineae</taxon>
        <taxon>Cactaceae</taxon>
        <taxon>Cactoideae</taxon>
        <taxon>Echinocereeae</taxon>
        <taxon>Carnegiea</taxon>
    </lineage>
</organism>
<sequence>MAPTTAAITPTSQAHEKTLGEQYVVHKKDRAMVGHKDFSDDIPVISLAGIDEDYPGGRREQILKKIVSACEEWGIFQVVDHGISDELFTQMFELSRQFFALPDEYKLRYKMTQGKKGGFTVSSHFPDEAVANWRELMLFMERPIQGRDYSQWPDKPEGWRPIIDEYGVKLAEVSGKLYELLSEGLRLERDALTKTLGEIHGHLVVNHYPKCPQPDLAVGLKRHTDPSSMTVLLQDQVGGLQATKDDAKTWVTVRPIKNALVVNLGEHLYYMSNGRYKRADHRAIVNGEHNRMSIALFFHGENEAKVYPLNVKEGETPLLEEPITYAEMRKRHNILYLDRIKIAKLAERENWSQEELMRKLTELEQRSNA</sequence>
<comment type="caution">
    <text evidence="11">The sequence shown here is derived from an EMBL/GenBank/DDBJ whole genome shotgun (WGS) entry which is preliminary data.</text>
</comment>
<dbReference type="OrthoDB" id="288590at2759"/>
<dbReference type="SUPFAM" id="SSF51197">
    <property type="entry name" value="Clavaminate synthase-like"/>
    <property type="match status" value="1"/>
</dbReference>
<dbReference type="Gene3D" id="2.60.120.330">
    <property type="entry name" value="B-lactam Antibiotic, Isopenicillin N Synthase, Chain"/>
    <property type="match status" value="1"/>
</dbReference>
<evidence type="ECO:0000256" key="1">
    <source>
        <dbReference type="ARBA" id="ARBA00001961"/>
    </source>
</evidence>
<evidence type="ECO:0000256" key="5">
    <source>
        <dbReference type="ARBA" id="ARBA00022896"/>
    </source>
</evidence>
<dbReference type="PROSITE" id="PS51471">
    <property type="entry name" value="FE2OG_OXY"/>
    <property type="match status" value="1"/>
</dbReference>
<evidence type="ECO:0000313" key="12">
    <source>
        <dbReference type="Proteomes" id="UP001153076"/>
    </source>
</evidence>
<name>A0A9Q1KE66_9CARY</name>
<evidence type="ECO:0000256" key="2">
    <source>
        <dbReference type="ARBA" id="ARBA00004966"/>
    </source>
</evidence>
<dbReference type="GO" id="GO:0009813">
    <property type="term" value="P:flavonoid biosynthetic process"/>
    <property type="evidence" value="ECO:0007669"/>
    <property type="project" value="UniProtKB-KW"/>
</dbReference>
<evidence type="ECO:0000256" key="7">
    <source>
        <dbReference type="ARBA" id="ARBA00023004"/>
    </source>
</evidence>
<keyword evidence="4 9" id="KW-0479">Metal-binding</keyword>
<reference evidence="11" key="1">
    <citation type="submission" date="2022-04" db="EMBL/GenBank/DDBJ databases">
        <title>Carnegiea gigantea Genome sequencing and assembly v2.</title>
        <authorList>
            <person name="Copetti D."/>
            <person name="Sanderson M.J."/>
            <person name="Burquez A."/>
            <person name="Wojciechowski M.F."/>
        </authorList>
    </citation>
    <scope>NUCLEOTIDE SEQUENCE</scope>
    <source>
        <strain evidence="11">SGP5-SGP5p</strain>
        <tissue evidence="11">Aerial part</tissue>
    </source>
</reference>
<keyword evidence="12" id="KW-1185">Reference proteome</keyword>
<gene>
    <name evidence="11" type="ORF">Cgig2_034119</name>
</gene>
<dbReference type="FunFam" id="2.60.120.330:FF:000016">
    <property type="entry name" value="Naringenin,2-oxoglutarate 3-dioxygenase"/>
    <property type="match status" value="1"/>
</dbReference>
<dbReference type="InterPro" id="IPR005123">
    <property type="entry name" value="Oxoglu/Fe-dep_dioxygenase_dom"/>
</dbReference>
<dbReference type="InterPro" id="IPR044861">
    <property type="entry name" value="IPNS-like_FE2OG_OXY"/>
</dbReference>
<evidence type="ECO:0000256" key="8">
    <source>
        <dbReference type="ARBA" id="ARBA00023241"/>
    </source>
</evidence>
<protein>
    <recommendedName>
        <fullName evidence="10">Fe2OG dioxygenase domain-containing protein</fullName>
    </recommendedName>
</protein>
<evidence type="ECO:0000259" key="10">
    <source>
        <dbReference type="PROSITE" id="PS51471"/>
    </source>
</evidence>
<accession>A0A9Q1KE66</accession>
<dbReference type="GO" id="GO:0031418">
    <property type="term" value="F:L-ascorbic acid binding"/>
    <property type="evidence" value="ECO:0007669"/>
    <property type="project" value="UniProtKB-KW"/>
</dbReference>
<evidence type="ECO:0000256" key="6">
    <source>
        <dbReference type="ARBA" id="ARBA00023002"/>
    </source>
</evidence>
<keyword evidence="5" id="KW-0847">Vitamin C</keyword>
<dbReference type="InterPro" id="IPR026992">
    <property type="entry name" value="DIOX_N"/>
</dbReference>
<dbReference type="InterPro" id="IPR027443">
    <property type="entry name" value="IPNS-like_sf"/>
</dbReference>
<evidence type="ECO:0000256" key="4">
    <source>
        <dbReference type="ARBA" id="ARBA00022723"/>
    </source>
</evidence>
<keyword evidence="7 9" id="KW-0408">Iron</keyword>
<comment type="cofactor">
    <cofactor evidence="1">
        <name>L-ascorbate</name>
        <dbReference type="ChEBI" id="CHEBI:38290"/>
    </cofactor>
</comment>
<dbReference type="EMBL" id="JAKOGI010000151">
    <property type="protein sequence ID" value="KAJ8441860.1"/>
    <property type="molecule type" value="Genomic_DNA"/>
</dbReference>
<dbReference type="GO" id="GO:0046872">
    <property type="term" value="F:metal ion binding"/>
    <property type="evidence" value="ECO:0007669"/>
    <property type="project" value="UniProtKB-KW"/>
</dbReference>
<proteinExistence type="inferred from homology"/>
<evidence type="ECO:0000313" key="11">
    <source>
        <dbReference type="EMBL" id="KAJ8441860.1"/>
    </source>
</evidence>